<dbReference type="PANTHER" id="PTHR47521:SF7">
    <property type="entry name" value="SERPENTINE RECEPTOR CLASS EPSILON-6"/>
    <property type="match status" value="1"/>
</dbReference>
<reference evidence="1" key="2">
    <citation type="submission" date="2022-06" db="UniProtKB">
        <authorList>
            <consortium name="EnsemblMetazoa"/>
        </authorList>
    </citation>
    <scope>IDENTIFICATION</scope>
    <source>
        <strain evidence="1">PS312</strain>
    </source>
</reference>
<evidence type="ECO:0000313" key="2">
    <source>
        <dbReference type="Proteomes" id="UP000005239"/>
    </source>
</evidence>
<accession>A0A2A6CJ08</accession>
<dbReference type="InterPro" id="IPR052860">
    <property type="entry name" value="NRL-GPCR1"/>
</dbReference>
<dbReference type="AlphaFoldDB" id="A0A2A6CJ08"/>
<dbReference type="PANTHER" id="PTHR47521">
    <property type="entry name" value="SERPENTINE RECEPTOR, CLASS E (EPSILON)-RELATED"/>
    <property type="match status" value="1"/>
</dbReference>
<proteinExistence type="predicted"/>
<name>A0A2A6CJ08_PRIPA</name>
<protein>
    <submittedName>
        <fullName evidence="1">Uncharacterized protein</fullName>
    </submittedName>
</protein>
<accession>A0A8R1UF88</accession>
<sequence length="299" mass="34125">MEVFYDWISLLLWSVELTILSIALVFVFFAIRGISQDAVLHYNYRVLMIIVILRAPIQTISRCVVIYNRAFVYGPVEFPTELQSGINAGKRFQQSEVGFALFFLAFERIFACSDDKYEGRFRRTQSKAFITAFFLFPGLLMLGLFFVNGASLSSAVETTLTLFAYFLAAITILILWRISLSKFARRHSLGLQLSAKFATTQNIRASRISFPCILNECICYGLIVILGVISVTILKQEAGSDPTKLSHAFDMIAAYQSLFIPLFLTYKRRSIKRESMANIQSVDREKATDVYFQAYQSRW</sequence>
<evidence type="ECO:0000313" key="1">
    <source>
        <dbReference type="EnsemblMetazoa" id="PPA25213.1"/>
    </source>
</evidence>
<organism evidence="1 2">
    <name type="scientific">Pristionchus pacificus</name>
    <name type="common">Parasitic nematode worm</name>
    <dbReference type="NCBI Taxonomy" id="54126"/>
    <lineage>
        <taxon>Eukaryota</taxon>
        <taxon>Metazoa</taxon>
        <taxon>Ecdysozoa</taxon>
        <taxon>Nematoda</taxon>
        <taxon>Chromadorea</taxon>
        <taxon>Rhabditida</taxon>
        <taxon>Rhabditina</taxon>
        <taxon>Diplogasteromorpha</taxon>
        <taxon>Diplogasteroidea</taxon>
        <taxon>Neodiplogasteridae</taxon>
        <taxon>Pristionchus</taxon>
    </lineage>
</organism>
<reference evidence="2" key="1">
    <citation type="journal article" date="2008" name="Nat. Genet.">
        <title>The Pristionchus pacificus genome provides a unique perspective on nematode lifestyle and parasitism.</title>
        <authorList>
            <person name="Dieterich C."/>
            <person name="Clifton S.W."/>
            <person name="Schuster L.N."/>
            <person name="Chinwalla A."/>
            <person name="Delehaunty K."/>
            <person name="Dinkelacker I."/>
            <person name="Fulton L."/>
            <person name="Fulton R."/>
            <person name="Godfrey J."/>
            <person name="Minx P."/>
            <person name="Mitreva M."/>
            <person name="Roeseler W."/>
            <person name="Tian H."/>
            <person name="Witte H."/>
            <person name="Yang S.P."/>
            <person name="Wilson R.K."/>
            <person name="Sommer R.J."/>
        </authorList>
    </citation>
    <scope>NUCLEOTIDE SEQUENCE [LARGE SCALE GENOMIC DNA]</scope>
    <source>
        <strain evidence="2">PS312</strain>
    </source>
</reference>
<dbReference type="Proteomes" id="UP000005239">
    <property type="component" value="Unassembled WGS sequence"/>
</dbReference>
<keyword evidence="2" id="KW-1185">Reference proteome</keyword>
<dbReference type="OrthoDB" id="5850711at2759"/>
<gene>
    <name evidence="1" type="primary">WBGene00114767</name>
</gene>
<dbReference type="EnsemblMetazoa" id="PPA25213.1">
    <property type="protein sequence ID" value="PPA25213.1"/>
    <property type="gene ID" value="WBGene00114767"/>
</dbReference>